<dbReference type="AlphaFoldDB" id="A0A2N9F594"/>
<dbReference type="EMBL" id="OIVN01000549">
    <property type="protein sequence ID" value="SPC81954.1"/>
    <property type="molecule type" value="Genomic_DNA"/>
</dbReference>
<gene>
    <name evidence="2" type="ORF">FSB_LOCUS9836</name>
</gene>
<dbReference type="InterPro" id="IPR052929">
    <property type="entry name" value="RNase_H-like_EbsB-rel"/>
</dbReference>
<name>A0A2N9F594_FAGSY</name>
<dbReference type="Pfam" id="PF13456">
    <property type="entry name" value="RVT_3"/>
    <property type="match status" value="1"/>
</dbReference>
<dbReference type="GO" id="GO:0003676">
    <property type="term" value="F:nucleic acid binding"/>
    <property type="evidence" value="ECO:0007669"/>
    <property type="project" value="InterPro"/>
</dbReference>
<dbReference type="PANTHER" id="PTHR47074:SF11">
    <property type="entry name" value="REVERSE TRANSCRIPTASE-LIKE PROTEIN"/>
    <property type="match status" value="1"/>
</dbReference>
<dbReference type="PANTHER" id="PTHR47074">
    <property type="entry name" value="BNAC02G40300D PROTEIN"/>
    <property type="match status" value="1"/>
</dbReference>
<reference evidence="2" key="1">
    <citation type="submission" date="2018-02" db="EMBL/GenBank/DDBJ databases">
        <authorList>
            <person name="Cohen D.B."/>
            <person name="Kent A.D."/>
        </authorList>
    </citation>
    <scope>NUCLEOTIDE SEQUENCE</scope>
</reference>
<sequence>MFGGVLRPLVLCWNKVDADQILKYPLHQSLLEDVLIWWGTPSDMVKIPLKVFPDAMRYIHDYHAANVVPDRLAPSLGNEHGEFFGTMCGLLEYGSDAAEAKALAALKAIEFAADVCPFNMIFEGDCLQVIKALKSTNFDASRLGHCLAQFARNIVGNQVWLESVPPFLPNV</sequence>
<dbReference type="InterPro" id="IPR002156">
    <property type="entry name" value="RNaseH_domain"/>
</dbReference>
<dbReference type="GO" id="GO:0004523">
    <property type="term" value="F:RNA-DNA hybrid ribonuclease activity"/>
    <property type="evidence" value="ECO:0007669"/>
    <property type="project" value="InterPro"/>
</dbReference>
<evidence type="ECO:0000313" key="2">
    <source>
        <dbReference type="EMBL" id="SPC81954.1"/>
    </source>
</evidence>
<protein>
    <recommendedName>
        <fullName evidence="1">RNase H type-1 domain-containing protein</fullName>
    </recommendedName>
</protein>
<feature type="domain" description="RNase H type-1" evidence="1">
    <location>
        <begin position="78"/>
        <end position="149"/>
    </location>
</feature>
<proteinExistence type="predicted"/>
<organism evidence="2">
    <name type="scientific">Fagus sylvatica</name>
    <name type="common">Beechnut</name>
    <dbReference type="NCBI Taxonomy" id="28930"/>
    <lineage>
        <taxon>Eukaryota</taxon>
        <taxon>Viridiplantae</taxon>
        <taxon>Streptophyta</taxon>
        <taxon>Embryophyta</taxon>
        <taxon>Tracheophyta</taxon>
        <taxon>Spermatophyta</taxon>
        <taxon>Magnoliopsida</taxon>
        <taxon>eudicotyledons</taxon>
        <taxon>Gunneridae</taxon>
        <taxon>Pentapetalae</taxon>
        <taxon>rosids</taxon>
        <taxon>fabids</taxon>
        <taxon>Fagales</taxon>
        <taxon>Fagaceae</taxon>
        <taxon>Fagus</taxon>
    </lineage>
</organism>
<evidence type="ECO:0000259" key="1">
    <source>
        <dbReference type="Pfam" id="PF13456"/>
    </source>
</evidence>
<accession>A0A2N9F594</accession>